<organism evidence="2 3">
    <name type="scientific">Paractinoplanes rishiriensis</name>
    <dbReference type="NCBI Taxonomy" id="1050105"/>
    <lineage>
        <taxon>Bacteria</taxon>
        <taxon>Bacillati</taxon>
        <taxon>Actinomycetota</taxon>
        <taxon>Actinomycetes</taxon>
        <taxon>Micromonosporales</taxon>
        <taxon>Micromonosporaceae</taxon>
        <taxon>Paractinoplanes</taxon>
    </lineage>
</organism>
<dbReference type="Proteomes" id="UP000636960">
    <property type="component" value="Unassembled WGS sequence"/>
</dbReference>
<dbReference type="EMBL" id="BOMV01000128">
    <property type="protein sequence ID" value="GIF02295.1"/>
    <property type="molecule type" value="Genomic_DNA"/>
</dbReference>
<sequence length="149" mass="15576">MILGLAVQVSAGQPLTLCAEQAGDADQPRALYLLAATEIILERYDDATAALDQARAGVRHQTDPWYPARPPRRPARCSWPAPPSSGACSACPGPTDSAFVLGHDRVGVIYPGSALNPRTDQGSPQEWLNASPRGAGCTVGSLRRSGAGD</sequence>
<evidence type="ECO:0000313" key="2">
    <source>
        <dbReference type="EMBL" id="GIF02295.1"/>
    </source>
</evidence>
<comment type="caution">
    <text evidence="2">The sequence shown here is derived from an EMBL/GenBank/DDBJ whole genome shotgun (WGS) entry which is preliminary data.</text>
</comment>
<dbReference type="AlphaFoldDB" id="A0A919N0A2"/>
<feature type="region of interest" description="Disordered" evidence="1">
    <location>
        <begin position="116"/>
        <end position="149"/>
    </location>
</feature>
<name>A0A919N0A2_9ACTN</name>
<proteinExistence type="predicted"/>
<gene>
    <name evidence="2" type="ORF">Ari01nite_97590</name>
</gene>
<evidence type="ECO:0000256" key="1">
    <source>
        <dbReference type="SAM" id="MobiDB-lite"/>
    </source>
</evidence>
<protein>
    <submittedName>
        <fullName evidence="2">Uncharacterized protein</fullName>
    </submittedName>
</protein>
<feature type="region of interest" description="Disordered" evidence="1">
    <location>
        <begin position="55"/>
        <end position="79"/>
    </location>
</feature>
<reference evidence="2" key="1">
    <citation type="submission" date="2021-01" db="EMBL/GenBank/DDBJ databases">
        <title>Whole genome shotgun sequence of Actinoplanes rishiriensis NBRC 108556.</title>
        <authorList>
            <person name="Komaki H."/>
            <person name="Tamura T."/>
        </authorList>
    </citation>
    <scope>NUCLEOTIDE SEQUENCE</scope>
    <source>
        <strain evidence="2">NBRC 108556</strain>
    </source>
</reference>
<feature type="compositionally biased region" description="Polar residues" evidence="1">
    <location>
        <begin position="116"/>
        <end position="128"/>
    </location>
</feature>
<evidence type="ECO:0000313" key="3">
    <source>
        <dbReference type="Proteomes" id="UP000636960"/>
    </source>
</evidence>
<accession>A0A919N0A2</accession>
<keyword evidence="3" id="KW-1185">Reference proteome</keyword>